<reference evidence="6" key="1">
    <citation type="journal article" date="2021" name="Genome Biol. Evol.">
        <title>A High-Quality Reference Genome for a Parasitic Bivalve with Doubly Uniparental Inheritance (Bivalvia: Unionida).</title>
        <authorList>
            <person name="Smith C.H."/>
        </authorList>
    </citation>
    <scope>NUCLEOTIDE SEQUENCE</scope>
    <source>
        <strain evidence="6">CHS0354</strain>
    </source>
</reference>
<dbReference type="SUPFAM" id="SSF50911">
    <property type="entry name" value="Mannose 6-phosphate receptor domain"/>
    <property type="match status" value="1"/>
</dbReference>
<dbReference type="PANTHER" id="PTHR12630">
    <property type="entry name" value="N-LINKED OLIGOSACCHARIDE PROCESSING"/>
    <property type="match status" value="1"/>
</dbReference>
<evidence type="ECO:0000256" key="2">
    <source>
        <dbReference type="ARBA" id="ARBA00023157"/>
    </source>
</evidence>
<dbReference type="Gene3D" id="2.70.130.10">
    <property type="entry name" value="Mannose-6-phosphate receptor binding domain"/>
    <property type="match status" value="1"/>
</dbReference>
<dbReference type="InterPro" id="IPR036607">
    <property type="entry name" value="PRKCSH"/>
</dbReference>
<feature type="domain" description="DMAP1-binding" evidence="4">
    <location>
        <begin position="206"/>
        <end position="318"/>
    </location>
</feature>
<keyword evidence="1" id="KW-0732">Signal</keyword>
<keyword evidence="7" id="KW-1185">Reference proteome</keyword>
<sequence length="333" mass="38497">MAFSIRTTSMASSYATDIATMHRKLSFRYYLLFIFAQVWFLVLTGSDKVNIKIVEEPSSYGMLNSYNAHNSYQETEKRLKMRIKPSNFSGPVHFHRLVGHCFNKTETNYRYELCPFSNVTQHEQSLRWNPYSGILGVWQEWEIVNNTFVAMVMGEGDNCGKIQRSVKVIFECGSKHEIKNITEPKTCNYLLVFLTPFVCHKHAMLVYPTLSEELQTEWNLLEGQLQQNLITNKGYKKRLHKIFERAGYCLSPEQKERISHDATQIEEKAQKEEAGEFATLAKCSEEYKKLKDEAEGLRTLLALNTDTVNNDNNRGGTHVDLIGDREMEYDALN</sequence>
<organism evidence="6 7">
    <name type="scientific">Potamilus streckersoni</name>
    <dbReference type="NCBI Taxonomy" id="2493646"/>
    <lineage>
        <taxon>Eukaryota</taxon>
        <taxon>Metazoa</taxon>
        <taxon>Spiralia</taxon>
        <taxon>Lophotrochozoa</taxon>
        <taxon>Mollusca</taxon>
        <taxon>Bivalvia</taxon>
        <taxon>Autobranchia</taxon>
        <taxon>Heteroconchia</taxon>
        <taxon>Palaeoheterodonta</taxon>
        <taxon>Unionida</taxon>
        <taxon>Unionoidea</taxon>
        <taxon>Unionidae</taxon>
        <taxon>Ambleminae</taxon>
        <taxon>Lampsilini</taxon>
        <taxon>Potamilus</taxon>
    </lineage>
</organism>
<evidence type="ECO:0008006" key="8">
    <source>
        <dbReference type="Google" id="ProtNLM"/>
    </source>
</evidence>
<protein>
    <recommendedName>
        <fullName evidence="8">N-acetylglucosamine-1-phosphotransferase subunit gamma</fullName>
    </recommendedName>
</protein>
<evidence type="ECO:0000256" key="1">
    <source>
        <dbReference type="ARBA" id="ARBA00022729"/>
    </source>
</evidence>
<dbReference type="InterPro" id="IPR009011">
    <property type="entry name" value="Man6P_isomerase_rcpt-bd_dom_sf"/>
</dbReference>
<feature type="domain" description="MRH" evidence="5">
    <location>
        <begin position="99"/>
        <end position="201"/>
    </location>
</feature>
<evidence type="ECO:0000259" key="4">
    <source>
        <dbReference type="PROSITE" id="PS51912"/>
    </source>
</evidence>
<reference evidence="6" key="2">
    <citation type="journal article" date="2021" name="Genome Biol. Evol.">
        <title>Developing a high-quality reference genome for a parasitic bivalve with doubly uniparental inheritance (Bivalvia: Unionida).</title>
        <authorList>
            <person name="Smith C.H."/>
        </authorList>
    </citation>
    <scope>NUCLEOTIDE SEQUENCE</scope>
    <source>
        <strain evidence="6">CHS0354</strain>
        <tissue evidence="6">Mantle</tissue>
    </source>
</reference>
<accession>A0AAE0SQX7</accession>
<evidence type="ECO:0000259" key="5">
    <source>
        <dbReference type="PROSITE" id="PS51914"/>
    </source>
</evidence>
<name>A0AAE0SQX7_9BIVA</name>
<feature type="transmembrane region" description="Helical" evidence="3">
    <location>
        <begin position="29"/>
        <end position="46"/>
    </location>
</feature>
<dbReference type="Proteomes" id="UP001195483">
    <property type="component" value="Unassembled WGS sequence"/>
</dbReference>
<dbReference type="PROSITE" id="PS51912">
    <property type="entry name" value="DMAP1_BIND"/>
    <property type="match status" value="1"/>
</dbReference>
<dbReference type="EMBL" id="JAEAOA010000940">
    <property type="protein sequence ID" value="KAK3596586.1"/>
    <property type="molecule type" value="Genomic_DNA"/>
</dbReference>
<gene>
    <name evidence="6" type="ORF">CHS0354_015121</name>
</gene>
<dbReference type="InterPro" id="IPR010506">
    <property type="entry name" value="DMAP1-bd"/>
</dbReference>
<dbReference type="Pfam" id="PF13015">
    <property type="entry name" value="PRKCSH_1"/>
    <property type="match status" value="1"/>
</dbReference>
<keyword evidence="2" id="KW-1015">Disulfide bond</keyword>
<keyword evidence="3" id="KW-0812">Transmembrane</keyword>
<keyword evidence="3" id="KW-1133">Transmembrane helix</keyword>
<dbReference type="GO" id="GO:0005794">
    <property type="term" value="C:Golgi apparatus"/>
    <property type="evidence" value="ECO:0007669"/>
    <property type="project" value="TreeGrafter"/>
</dbReference>
<keyword evidence="3" id="KW-0472">Membrane</keyword>
<evidence type="ECO:0000313" key="6">
    <source>
        <dbReference type="EMBL" id="KAK3596587.1"/>
    </source>
</evidence>
<evidence type="ECO:0000313" key="7">
    <source>
        <dbReference type="Proteomes" id="UP001195483"/>
    </source>
</evidence>
<dbReference type="InterPro" id="IPR044865">
    <property type="entry name" value="MRH_dom"/>
</dbReference>
<dbReference type="AlphaFoldDB" id="A0AAE0SQX7"/>
<comment type="caution">
    <text evidence="6">The sequence shown here is derived from an EMBL/GenBank/DDBJ whole genome shotgun (WGS) entry which is preliminary data.</text>
</comment>
<evidence type="ECO:0000256" key="3">
    <source>
        <dbReference type="SAM" id="Phobius"/>
    </source>
</evidence>
<dbReference type="PANTHER" id="PTHR12630:SF6">
    <property type="entry name" value="N-ACETYLGLUCOSAMINE-1-PHOSPHOTRANSFERASE SUBUNIT GAMMA"/>
    <property type="match status" value="1"/>
</dbReference>
<proteinExistence type="predicted"/>
<dbReference type="InterPro" id="IPR039794">
    <property type="entry name" value="Gtb1-like"/>
</dbReference>
<dbReference type="EMBL" id="JAEAOA010000940">
    <property type="protein sequence ID" value="KAK3596587.1"/>
    <property type="molecule type" value="Genomic_DNA"/>
</dbReference>
<dbReference type="PROSITE" id="PS51914">
    <property type="entry name" value="MRH"/>
    <property type="match status" value="1"/>
</dbReference>
<reference evidence="6" key="3">
    <citation type="submission" date="2023-05" db="EMBL/GenBank/DDBJ databases">
        <authorList>
            <person name="Smith C.H."/>
        </authorList>
    </citation>
    <scope>NUCLEOTIDE SEQUENCE</scope>
    <source>
        <strain evidence="6">CHS0354</strain>
        <tissue evidence="6">Mantle</tissue>
    </source>
</reference>